<dbReference type="EMBL" id="NJAJ01000015">
    <property type="protein sequence ID" value="PHM65547.1"/>
    <property type="molecule type" value="Genomic_DNA"/>
</dbReference>
<reference evidence="8 9" key="1">
    <citation type="journal article" date="2017" name="Nat. Microbiol.">
        <title>Natural product diversity associated with the nematode symbionts Photorhabdus and Xenorhabdus.</title>
        <authorList>
            <person name="Tobias N.J."/>
            <person name="Wolff H."/>
            <person name="Djahanschiri B."/>
            <person name="Grundmann F."/>
            <person name="Kronenwerth M."/>
            <person name="Shi Y.M."/>
            <person name="Simonyi S."/>
            <person name="Grun P."/>
            <person name="Shapiro-Ilan D."/>
            <person name="Pidot S.J."/>
            <person name="Stinear T.P."/>
            <person name="Ebersberger I."/>
            <person name="Bode H.B."/>
        </authorList>
    </citation>
    <scope>NUCLEOTIDE SEQUENCE [LARGE SCALE GENOMIC DNA]</scope>
    <source>
        <strain evidence="8 9">DSM 17904</strain>
    </source>
</reference>
<feature type="transmembrane region" description="Helical" evidence="6">
    <location>
        <begin position="138"/>
        <end position="160"/>
    </location>
</feature>
<feature type="transmembrane region" description="Helical" evidence="6">
    <location>
        <begin position="252"/>
        <end position="273"/>
    </location>
</feature>
<dbReference type="InterPro" id="IPR011701">
    <property type="entry name" value="MFS"/>
</dbReference>
<evidence type="ECO:0000313" key="8">
    <source>
        <dbReference type="EMBL" id="PHM65547.1"/>
    </source>
</evidence>
<dbReference type="Pfam" id="PF07690">
    <property type="entry name" value="MFS_1"/>
    <property type="match status" value="1"/>
</dbReference>
<evidence type="ECO:0000256" key="1">
    <source>
        <dbReference type="ARBA" id="ARBA00004651"/>
    </source>
</evidence>
<keyword evidence="2" id="KW-1003">Cell membrane</keyword>
<dbReference type="Gene3D" id="1.20.1250.20">
    <property type="entry name" value="MFS general substrate transporter like domains"/>
    <property type="match status" value="1"/>
</dbReference>
<organism evidence="8 9">
    <name type="scientific">Xenorhabdus stockiae</name>
    <dbReference type="NCBI Taxonomy" id="351614"/>
    <lineage>
        <taxon>Bacteria</taxon>
        <taxon>Pseudomonadati</taxon>
        <taxon>Pseudomonadota</taxon>
        <taxon>Gammaproteobacteria</taxon>
        <taxon>Enterobacterales</taxon>
        <taxon>Morganellaceae</taxon>
        <taxon>Xenorhabdus</taxon>
    </lineage>
</organism>
<feature type="transmembrane region" description="Helical" evidence="6">
    <location>
        <begin position="80"/>
        <end position="103"/>
    </location>
</feature>
<feature type="transmembrane region" description="Helical" evidence="6">
    <location>
        <begin position="304"/>
        <end position="324"/>
    </location>
</feature>
<evidence type="ECO:0000256" key="4">
    <source>
        <dbReference type="ARBA" id="ARBA00022989"/>
    </source>
</evidence>
<feature type="transmembrane region" description="Helical" evidence="6">
    <location>
        <begin position="363"/>
        <end position="389"/>
    </location>
</feature>
<feature type="transmembrane region" description="Helical" evidence="6">
    <location>
        <begin position="51"/>
        <end position="68"/>
    </location>
</feature>
<keyword evidence="4 6" id="KW-1133">Transmembrane helix</keyword>
<dbReference type="PANTHER" id="PTHR43124">
    <property type="entry name" value="PURINE EFFLUX PUMP PBUE"/>
    <property type="match status" value="1"/>
</dbReference>
<feature type="transmembrane region" description="Helical" evidence="6">
    <location>
        <begin position="336"/>
        <end position="357"/>
    </location>
</feature>
<dbReference type="AlphaFoldDB" id="A0A2D0KQP0"/>
<gene>
    <name evidence="8" type="ORF">Xsto_01905</name>
</gene>
<comment type="subcellular location">
    <subcellularLocation>
        <location evidence="1">Cell membrane</location>
        <topology evidence="1">Multi-pass membrane protein</topology>
    </subcellularLocation>
</comment>
<accession>A0A2D0KQP0</accession>
<sequence>MHNQSQAASGGIITLLVVIALFVLTQLYMVIPLLAQVGQDFSPTSPRHVTFALATSFSLAYACGFLIWGPVSDQYGRRPVMLTGLVILSIATFACAFAPSLSWLTGLRAIQGLAASSFAPTALAYLGEAIPVRRRAIATGAMSTSFLVAGIFGQVLAAWVVLRWEWYWVFLITGTCLLVAIPFVAAMVREPERAAVNGHLGYRFIELGAVTMRPAVLLLSCAHITLLLSFVAIYTALGPHLVVLGLEPEKIILLRMVGLPGMFAALLAGPIAARIGMQGVAITGYMFASFGLFLVAVLPQSLTGVSIGSLIFVAGVALAIPAMITQFGTMSVPNRAGGMALNGFILFIGASTGPLIVADVSSFTGLLIGLAVVMLLAATCVAGSASLTANGRRR</sequence>
<evidence type="ECO:0000313" key="9">
    <source>
        <dbReference type="Proteomes" id="UP000222366"/>
    </source>
</evidence>
<keyword evidence="5 6" id="KW-0472">Membrane</keyword>
<dbReference type="GO" id="GO:0022857">
    <property type="term" value="F:transmembrane transporter activity"/>
    <property type="evidence" value="ECO:0007669"/>
    <property type="project" value="InterPro"/>
</dbReference>
<evidence type="ECO:0000256" key="3">
    <source>
        <dbReference type="ARBA" id="ARBA00022692"/>
    </source>
</evidence>
<keyword evidence="9" id="KW-1185">Reference proteome</keyword>
<dbReference type="PROSITE" id="PS50850">
    <property type="entry name" value="MFS"/>
    <property type="match status" value="1"/>
</dbReference>
<dbReference type="InterPro" id="IPR050189">
    <property type="entry name" value="MFS_Efflux_Transporters"/>
</dbReference>
<dbReference type="RefSeq" id="WP_211284305.1">
    <property type="nucleotide sequence ID" value="NZ_CAWNRH010000057.1"/>
</dbReference>
<dbReference type="Proteomes" id="UP000222366">
    <property type="component" value="Unassembled WGS sequence"/>
</dbReference>
<dbReference type="InterPro" id="IPR036259">
    <property type="entry name" value="MFS_trans_sf"/>
</dbReference>
<evidence type="ECO:0000259" key="7">
    <source>
        <dbReference type="PROSITE" id="PS50850"/>
    </source>
</evidence>
<feature type="transmembrane region" description="Helical" evidence="6">
    <location>
        <begin position="12"/>
        <end position="31"/>
    </location>
</feature>
<dbReference type="PANTHER" id="PTHR43124:SF3">
    <property type="entry name" value="CHLORAMPHENICOL EFFLUX PUMP RV0191"/>
    <property type="match status" value="1"/>
</dbReference>
<evidence type="ECO:0000256" key="2">
    <source>
        <dbReference type="ARBA" id="ARBA00022475"/>
    </source>
</evidence>
<feature type="transmembrane region" description="Helical" evidence="6">
    <location>
        <begin position="215"/>
        <end position="237"/>
    </location>
</feature>
<feature type="transmembrane region" description="Helical" evidence="6">
    <location>
        <begin position="166"/>
        <end position="188"/>
    </location>
</feature>
<protein>
    <submittedName>
        <fullName evidence="8">Multi-drug resistance efflux pump</fullName>
    </submittedName>
</protein>
<dbReference type="GO" id="GO:0005886">
    <property type="term" value="C:plasma membrane"/>
    <property type="evidence" value="ECO:0007669"/>
    <property type="project" value="UniProtKB-SubCell"/>
</dbReference>
<feature type="transmembrane region" description="Helical" evidence="6">
    <location>
        <begin position="109"/>
        <end position="126"/>
    </location>
</feature>
<comment type="caution">
    <text evidence="8">The sequence shown here is derived from an EMBL/GenBank/DDBJ whole genome shotgun (WGS) entry which is preliminary data.</text>
</comment>
<proteinExistence type="predicted"/>
<feature type="transmembrane region" description="Helical" evidence="6">
    <location>
        <begin position="280"/>
        <end position="298"/>
    </location>
</feature>
<dbReference type="InterPro" id="IPR020846">
    <property type="entry name" value="MFS_dom"/>
</dbReference>
<feature type="domain" description="Major facilitator superfamily (MFS) profile" evidence="7">
    <location>
        <begin position="12"/>
        <end position="389"/>
    </location>
</feature>
<evidence type="ECO:0000256" key="6">
    <source>
        <dbReference type="SAM" id="Phobius"/>
    </source>
</evidence>
<evidence type="ECO:0000256" key="5">
    <source>
        <dbReference type="ARBA" id="ARBA00023136"/>
    </source>
</evidence>
<name>A0A2D0KQP0_9GAMM</name>
<keyword evidence="3 6" id="KW-0812">Transmembrane</keyword>
<dbReference type="SUPFAM" id="SSF103473">
    <property type="entry name" value="MFS general substrate transporter"/>
    <property type="match status" value="1"/>
</dbReference>